<evidence type="ECO:0000313" key="1">
    <source>
        <dbReference type="EMBL" id="EON73847.1"/>
    </source>
</evidence>
<evidence type="ECO:0000313" key="2">
    <source>
        <dbReference type="Proteomes" id="UP000013911"/>
    </source>
</evidence>
<reference evidence="1 2" key="1">
    <citation type="submission" date="2013-04" db="EMBL/GenBank/DDBJ databases">
        <title>Draft genome of the heavy metal tolerant bacterium Lysinibacillus sphaericus strain OT4b.31.</title>
        <authorList>
            <person name="Pena-Montenegro T.D."/>
            <person name="Dussan J."/>
        </authorList>
    </citation>
    <scope>NUCLEOTIDE SEQUENCE [LARGE SCALE GENOMIC DNA]</scope>
    <source>
        <strain evidence="1 2">OT4b.31</strain>
    </source>
</reference>
<dbReference type="EMBL" id="AQPX01000008">
    <property type="protein sequence ID" value="EON73847.1"/>
    <property type="molecule type" value="Genomic_DNA"/>
</dbReference>
<name>R7ZIA3_LYSSH</name>
<comment type="caution">
    <text evidence="1">The sequence shown here is derived from an EMBL/GenBank/DDBJ whole genome shotgun (WGS) entry which is preliminary data.</text>
</comment>
<dbReference type="RefSeq" id="WP_010857816.1">
    <property type="nucleotide sequence ID" value="NZ_KB933398.1"/>
</dbReference>
<dbReference type="OrthoDB" id="2973050at2"/>
<dbReference type="Proteomes" id="UP000013911">
    <property type="component" value="Unassembled WGS sequence"/>
</dbReference>
<proteinExistence type="predicted"/>
<sequence length="149" mass="16646">MGIFNKNTKDLSIGVPHVDGLPISEGVFVKVTTSSDKIVFENGKDRYELSAEKLTNIHHKTEVEIQKSVSSSIGGAIGGYVLFGALGAMIGGRSKEHVSRNLQVFLIFEYEDDQKDKKYISFDMTYTPKARQINMEFFGKKVLPKNIQL</sequence>
<dbReference type="HOGENOM" id="CLU_1747416_0_0_9"/>
<gene>
    <name evidence="1" type="ORF">H131_04259</name>
</gene>
<dbReference type="AlphaFoldDB" id="R7ZIA3"/>
<protein>
    <submittedName>
        <fullName evidence="1">Uncharacterized protein</fullName>
    </submittedName>
</protein>
<organism evidence="1 2">
    <name type="scientific">Lysinibacillus sphaericus OT4b.31</name>
    <dbReference type="NCBI Taxonomy" id="1285586"/>
    <lineage>
        <taxon>Bacteria</taxon>
        <taxon>Bacillati</taxon>
        <taxon>Bacillota</taxon>
        <taxon>Bacilli</taxon>
        <taxon>Bacillales</taxon>
        <taxon>Bacillaceae</taxon>
        <taxon>Lysinibacillus</taxon>
    </lineage>
</organism>
<accession>R7ZIA3</accession>
<dbReference type="PATRIC" id="fig|1285586.5.peg.863"/>